<sequence>MATKCSDESVLAGLFLAAYSGNLADVKSTLKNNALSADVADPNKGSTALLWASTGGSLEVVEWLVKQGGANAGHRNKVRGGDAMAAGREQF</sequence>
<accession>D7FHR4</accession>
<dbReference type="InterPro" id="IPR002110">
    <property type="entry name" value="Ankyrin_rpt"/>
</dbReference>
<protein>
    <submittedName>
        <fullName evidence="1">Uncharacterized protein</fullName>
    </submittedName>
</protein>
<keyword evidence="2" id="KW-1185">Reference proteome</keyword>
<evidence type="ECO:0000313" key="1">
    <source>
        <dbReference type="EMBL" id="CBJ28619.1"/>
    </source>
</evidence>
<evidence type="ECO:0000313" key="2">
    <source>
        <dbReference type="Proteomes" id="UP000002630"/>
    </source>
</evidence>
<dbReference type="Proteomes" id="UP000002630">
    <property type="component" value="Unassembled WGS sequence"/>
</dbReference>
<gene>
    <name evidence="1" type="ORF">Esi_0110_0044</name>
</gene>
<dbReference type="Gene3D" id="1.25.40.20">
    <property type="entry name" value="Ankyrin repeat-containing domain"/>
    <property type="match status" value="1"/>
</dbReference>
<dbReference type="InParanoid" id="D7FHR4"/>
<dbReference type="InterPro" id="IPR036770">
    <property type="entry name" value="Ankyrin_rpt-contain_sf"/>
</dbReference>
<dbReference type="AlphaFoldDB" id="D7FHR4"/>
<organism evidence="1 2">
    <name type="scientific">Ectocarpus siliculosus</name>
    <name type="common">Brown alga</name>
    <name type="synonym">Conferva siliculosa</name>
    <dbReference type="NCBI Taxonomy" id="2880"/>
    <lineage>
        <taxon>Eukaryota</taxon>
        <taxon>Sar</taxon>
        <taxon>Stramenopiles</taxon>
        <taxon>Ochrophyta</taxon>
        <taxon>PX clade</taxon>
        <taxon>Phaeophyceae</taxon>
        <taxon>Ectocarpales</taxon>
        <taxon>Ectocarpaceae</taxon>
        <taxon>Ectocarpus</taxon>
    </lineage>
</organism>
<name>D7FHR4_ECTSI</name>
<dbReference type="SUPFAM" id="SSF48403">
    <property type="entry name" value="Ankyrin repeat"/>
    <property type="match status" value="1"/>
</dbReference>
<dbReference type="Pfam" id="PF12796">
    <property type="entry name" value="Ank_2"/>
    <property type="match status" value="1"/>
</dbReference>
<reference evidence="1 2" key="1">
    <citation type="journal article" date="2010" name="Nature">
        <title>The Ectocarpus genome and the independent evolution of multicellularity in brown algae.</title>
        <authorList>
            <person name="Cock J.M."/>
            <person name="Sterck L."/>
            <person name="Rouze P."/>
            <person name="Scornet D."/>
            <person name="Allen A.E."/>
            <person name="Amoutzias G."/>
            <person name="Anthouard V."/>
            <person name="Artiguenave F."/>
            <person name="Aury J.M."/>
            <person name="Badger J.H."/>
            <person name="Beszteri B."/>
            <person name="Billiau K."/>
            <person name="Bonnet E."/>
            <person name="Bothwell J.H."/>
            <person name="Bowler C."/>
            <person name="Boyen C."/>
            <person name="Brownlee C."/>
            <person name="Carrano C.J."/>
            <person name="Charrier B."/>
            <person name="Cho G.Y."/>
            <person name="Coelho S.M."/>
            <person name="Collen J."/>
            <person name="Corre E."/>
            <person name="Da Silva C."/>
            <person name="Delage L."/>
            <person name="Delaroque N."/>
            <person name="Dittami S.M."/>
            <person name="Doulbeau S."/>
            <person name="Elias M."/>
            <person name="Farnham G."/>
            <person name="Gachon C.M."/>
            <person name="Gschloessl B."/>
            <person name="Heesch S."/>
            <person name="Jabbari K."/>
            <person name="Jubin C."/>
            <person name="Kawai H."/>
            <person name="Kimura K."/>
            <person name="Kloareg B."/>
            <person name="Kupper F.C."/>
            <person name="Lang D."/>
            <person name="Le Bail A."/>
            <person name="Leblanc C."/>
            <person name="Lerouge P."/>
            <person name="Lohr M."/>
            <person name="Lopez P.J."/>
            <person name="Martens C."/>
            <person name="Maumus F."/>
            <person name="Michel G."/>
            <person name="Miranda-Saavedra D."/>
            <person name="Morales J."/>
            <person name="Moreau H."/>
            <person name="Motomura T."/>
            <person name="Nagasato C."/>
            <person name="Napoli C.A."/>
            <person name="Nelson D.R."/>
            <person name="Nyvall-Collen P."/>
            <person name="Peters A.F."/>
            <person name="Pommier C."/>
            <person name="Potin P."/>
            <person name="Poulain J."/>
            <person name="Quesneville H."/>
            <person name="Read B."/>
            <person name="Rensing S.A."/>
            <person name="Ritter A."/>
            <person name="Rousvoal S."/>
            <person name="Samanta M."/>
            <person name="Samson G."/>
            <person name="Schroeder D.C."/>
            <person name="Segurens B."/>
            <person name="Strittmatter M."/>
            <person name="Tonon T."/>
            <person name="Tregear J.W."/>
            <person name="Valentin K."/>
            <person name="von Dassow P."/>
            <person name="Yamagishi T."/>
            <person name="Van de Peer Y."/>
            <person name="Wincker P."/>
        </authorList>
    </citation>
    <scope>NUCLEOTIDE SEQUENCE [LARGE SCALE GENOMIC DNA]</scope>
    <source>
        <strain evidence="2">Ec32 / CCAP1310/4</strain>
    </source>
</reference>
<dbReference type="OrthoDB" id="10249694at2759"/>
<dbReference type="EMBL" id="FN649760">
    <property type="protein sequence ID" value="CBJ28619.1"/>
    <property type="molecule type" value="Genomic_DNA"/>
</dbReference>
<proteinExistence type="predicted"/>